<name>A0ABX2VSN8_AJEDR</name>
<protein>
    <recommendedName>
        <fullName evidence="4">Ankyrin repeat protein</fullName>
    </recommendedName>
</protein>
<dbReference type="InterPro" id="IPR036770">
    <property type="entry name" value="Ankyrin_rpt-contain_sf"/>
</dbReference>
<dbReference type="InterPro" id="IPR002110">
    <property type="entry name" value="Ankyrin_rpt"/>
</dbReference>
<reference evidence="3" key="1">
    <citation type="journal article" date="2015" name="PLoS Genet.">
        <title>The dynamic genome and transcriptome of the human fungal pathogen Blastomyces and close relative Emmonsia.</title>
        <authorList>
            <person name="Munoz J.F."/>
            <person name="Gauthier G.M."/>
            <person name="Desjardins C.A."/>
            <person name="Gallo J.E."/>
            <person name="Holder J."/>
            <person name="Sullivan T.D."/>
            <person name="Marty A.J."/>
            <person name="Carmen J.C."/>
            <person name="Chen Z."/>
            <person name="Ding L."/>
            <person name="Gujja S."/>
            <person name="Magrini V."/>
            <person name="Misas E."/>
            <person name="Mitreva M."/>
            <person name="Priest M."/>
            <person name="Saif S."/>
            <person name="Whiston E.A."/>
            <person name="Young S."/>
            <person name="Zeng Q."/>
            <person name="Goldman W.E."/>
            <person name="Mardis E.R."/>
            <person name="Taylor J.W."/>
            <person name="McEwen J.G."/>
            <person name="Clay O.K."/>
            <person name="Klein B.S."/>
            <person name="Cuomo C.A."/>
        </authorList>
    </citation>
    <scope>NUCLEOTIDE SEQUENCE [LARGE SCALE GENOMIC DNA]</scope>
    <source>
        <strain evidence="3">ER-3 / ATCC MYA-2586</strain>
    </source>
</reference>
<evidence type="ECO:0000313" key="3">
    <source>
        <dbReference type="Proteomes" id="UP000002039"/>
    </source>
</evidence>
<gene>
    <name evidence="2" type="ORF">BDCG_16532</name>
</gene>
<keyword evidence="3" id="KW-1185">Reference proteome</keyword>
<accession>A0ABX2VSN8</accession>
<evidence type="ECO:0008006" key="4">
    <source>
        <dbReference type="Google" id="ProtNLM"/>
    </source>
</evidence>
<dbReference type="EMBL" id="EQ999974">
    <property type="protein sequence ID" value="OAT00230.1"/>
    <property type="molecule type" value="Genomic_DNA"/>
</dbReference>
<dbReference type="PROSITE" id="PS50297">
    <property type="entry name" value="ANK_REP_REGION"/>
    <property type="match status" value="1"/>
</dbReference>
<dbReference type="RefSeq" id="XP_045279957.1">
    <property type="nucleotide sequence ID" value="XM_045425751.1"/>
</dbReference>
<dbReference type="PROSITE" id="PS50088">
    <property type="entry name" value="ANK_REPEAT"/>
    <property type="match status" value="1"/>
</dbReference>
<dbReference type="SUPFAM" id="SSF48403">
    <property type="entry name" value="Ankyrin repeat"/>
    <property type="match status" value="1"/>
</dbReference>
<organism evidence="2 3">
    <name type="scientific">Ajellomyces dermatitidis (strain ER-3 / ATCC MYA-2586)</name>
    <name type="common">Blastomyces dermatitidis</name>
    <dbReference type="NCBI Taxonomy" id="559297"/>
    <lineage>
        <taxon>Eukaryota</taxon>
        <taxon>Fungi</taxon>
        <taxon>Dikarya</taxon>
        <taxon>Ascomycota</taxon>
        <taxon>Pezizomycotina</taxon>
        <taxon>Eurotiomycetes</taxon>
        <taxon>Eurotiomycetidae</taxon>
        <taxon>Onygenales</taxon>
        <taxon>Ajellomycetaceae</taxon>
        <taxon>Blastomyces</taxon>
    </lineage>
</organism>
<keyword evidence="1" id="KW-0040">ANK repeat</keyword>
<sequence length="120" mass="13381">MAYRAWARAYCVCRQRIVAFTQPDVSSHEFIILDQEPYQPSLFVSSGCTGRYQTGGLTHGHAWDKENFEGVPLLYLAASSGSIPICMHLLSMGADVNFQCSYSPTGINLRSMIIRKSRSN</sequence>
<dbReference type="GeneID" id="69031424"/>
<evidence type="ECO:0000313" key="2">
    <source>
        <dbReference type="EMBL" id="OAT00230.1"/>
    </source>
</evidence>
<dbReference type="Proteomes" id="UP000002039">
    <property type="component" value="Unassembled WGS sequence"/>
</dbReference>
<feature type="repeat" description="ANK" evidence="1">
    <location>
        <begin position="69"/>
        <end position="101"/>
    </location>
</feature>
<evidence type="ECO:0000256" key="1">
    <source>
        <dbReference type="PROSITE-ProRule" id="PRU00023"/>
    </source>
</evidence>
<proteinExistence type="predicted"/>